<dbReference type="Gene3D" id="3.50.50.60">
    <property type="entry name" value="FAD/NAD(P)-binding domain"/>
    <property type="match status" value="1"/>
</dbReference>
<dbReference type="Proteomes" id="UP000309340">
    <property type="component" value="Unassembled WGS sequence"/>
</dbReference>
<dbReference type="OrthoDB" id="74360at2759"/>
<proteinExistence type="predicted"/>
<organism evidence="1 2">
    <name type="scientific">Friedmanniomyces simplex</name>
    <dbReference type="NCBI Taxonomy" id="329884"/>
    <lineage>
        <taxon>Eukaryota</taxon>
        <taxon>Fungi</taxon>
        <taxon>Dikarya</taxon>
        <taxon>Ascomycota</taxon>
        <taxon>Pezizomycotina</taxon>
        <taxon>Dothideomycetes</taxon>
        <taxon>Dothideomycetidae</taxon>
        <taxon>Mycosphaerellales</taxon>
        <taxon>Teratosphaeriaceae</taxon>
        <taxon>Friedmanniomyces</taxon>
    </lineage>
</organism>
<name>A0A4U0WME2_9PEZI</name>
<evidence type="ECO:0000313" key="1">
    <source>
        <dbReference type="EMBL" id="TKA62745.1"/>
    </source>
</evidence>
<dbReference type="AlphaFoldDB" id="A0A4U0WME2"/>
<accession>A0A4U0WME2</accession>
<dbReference type="SUPFAM" id="SSF51905">
    <property type="entry name" value="FAD/NAD(P)-binding domain"/>
    <property type="match status" value="1"/>
</dbReference>
<dbReference type="EMBL" id="NAJQ01001030">
    <property type="protein sequence ID" value="TKA62745.1"/>
    <property type="molecule type" value="Genomic_DNA"/>
</dbReference>
<sequence length="233" mass="26016">MAVASLKTITMIQRTKTFVLPTSTLSGLLDPIYNEQTPTETSDRMLLAYPLPVQRLMAMMRIVASADQTPEYFDRIFARGYDGERYGDLWGLMYDREGGHFFDLGAGELIANGTVKVRIKVEPVAYTPTGIELSDGSQVDADVVVFATGYNSSIKDAAISIFGSDIGHSLQEFWQCDEEGEVRGAWKYIGHPGIWYTGHSYAHSRYYSRFVAMHIKADVDGKTIETYTDILPV</sequence>
<reference evidence="1 2" key="1">
    <citation type="submission" date="2017-03" db="EMBL/GenBank/DDBJ databases">
        <title>Genomes of endolithic fungi from Antarctica.</title>
        <authorList>
            <person name="Coleine C."/>
            <person name="Masonjones S."/>
            <person name="Stajich J.E."/>
        </authorList>
    </citation>
    <scope>NUCLEOTIDE SEQUENCE [LARGE SCALE GENOMIC DNA]</scope>
    <source>
        <strain evidence="1 2">CCFEE 5184</strain>
    </source>
</reference>
<dbReference type="InterPro" id="IPR036188">
    <property type="entry name" value="FAD/NAD-bd_sf"/>
</dbReference>
<keyword evidence="2" id="KW-1185">Reference proteome</keyword>
<evidence type="ECO:0000313" key="2">
    <source>
        <dbReference type="Proteomes" id="UP000309340"/>
    </source>
</evidence>
<comment type="caution">
    <text evidence="1">The sequence shown here is derived from an EMBL/GenBank/DDBJ whole genome shotgun (WGS) entry which is preliminary data.</text>
</comment>
<gene>
    <name evidence="1" type="ORF">B0A55_12713</name>
</gene>
<protein>
    <submittedName>
        <fullName evidence="1">Uncharacterized protein</fullName>
    </submittedName>
</protein>